<dbReference type="AlphaFoldDB" id="A0A1G7I8C5"/>
<reference evidence="1 2" key="1">
    <citation type="submission" date="2016-10" db="EMBL/GenBank/DDBJ databases">
        <authorList>
            <person name="de Groot N.N."/>
        </authorList>
    </citation>
    <scope>NUCLEOTIDE SEQUENCE [LARGE SCALE GENOMIC DNA]</scope>
    <source>
        <strain evidence="1 2">DSM 23421</strain>
    </source>
</reference>
<gene>
    <name evidence="1" type="ORF">SAMN05421636_11151</name>
</gene>
<accession>A0A1G7I8C5</accession>
<protein>
    <submittedName>
        <fullName evidence="1">Uncharacterized protein</fullName>
    </submittedName>
</protein>
<keyword evidence="2" id="KW-1185">Reference proteome</keyword>
<name>A0A1G7I8C5_9FLAO</name>
<dbReference type="EMBL" id="FNAO01000011">
    <property type="protein sequence ID" value="SDF08932.1"/>
    <property type="molecule type" value="Genomic_DNA"/>
</dbReference>
<evidence type="ECO:0000313" key="2">
    <source>
        <dbReference type="Proteomes" id="UP000199109"/>
    </source>
</evidence>
<organism evidence="1 2">
    <name type="scientific">Pricia antarctica</name>
    <dbReference type="NCBI Taxonomy" id="641691"/>
    <lineage>
        <taxon>Bacteria</taxon>
        <taxon>Pseudomonadati</taxon>
        <taxon>Bacteroidota</taxon>
        <taxon>Flavobacteriia</taxon>
        <taxon>Flavobacteriales</taxon>
        <taxon>Flavobacteriaceae</taxon>
        <taxon>Pricia</taxon>
    </lineage>
</organism>
<sequence length="203" mass="22171">MLHPNIPNQIQGGCHDTVSMHCTDNVDIAIDCYKKLQERLTSVNEWHTFSDKIKAEFALFDGKTQQPTSVVKKGNLIRIEVPGIGNPSGGGYDWTKIVAIQTGEAEQGAPFLLLSVRPCPAPKCTDGTVAHFYNGEASSTFIVRRVGTCIYAEVHGRNEIENTSTVPVMDTIRNKAVAIGSKLGIGNLNWLGFTQALLEPFKN</sequence>
<proteinExistence type="predicted"/>
<dbReference type="Proteomes" id="UP000199109">
    <property type="component" value="Unassembled WGS sequence"/>
</dbReference>
<evidence type="ECO:0000313" key="1">
    <source>
        <dbReference type="EMBL" id="SDF08932.1"/>
    </source>
</evidence>
<dbReference type="RefSeq" id="WP_139205172.1">
    <property type="nucleotide sequence ID" value="NZ_FNAO01000011.1"/>
</dbReference>
<dbReference type="OrthoDB" id="947646at2"/>